<dbReference type="AlphaFoldDB" id="A0A1G9WRA2"/>
<sequence length="182" mass="20605">MNKDQYLKELKQRLAPLSKQDRDEILFDYQEHFDVGLQDGKSEIDIINELGTPHEAADNIMAEMSVPKQEERKSSSDHVRMVFLAIILIMVNLIFVVGPAMAIIVAYLSLYSVVLTLIFSPMLIFYYTVIHGLGNAMASFFAMGIGISLGVLIGIGLFYVGKWIYQVILMYINFNVKLVRGY</sequence>
<feature type="transmembrane region" description="Helical" evidence="1">
    <location>
        <begin position="110"/>
        <end position="129"/>
    </location>
</feature>
<protein>
    <submittedName>
        <fullName evidence="2">Uncharacterized membrane protein</fullName>
    </submittedName>
</protein>
<dbReference type="OrthoDB" id="9804829at2"/>
<evidence type="ECO:0000313" key="2">
    <source>
        <dbReference type="EMBL" id="SDM87102.1"/>
    </source>
</evidence>
<evidence type="ECO:0000313" key="3">
    <source>
        <dbReference type="Proteomes" id="UP000199334"/>
    </source>
</evidence>
<dbReference type="Proteomes" id="UP000199334">
    <property type="component" value="Unassembled WGS sequence"/>
</dbReference>
<feature type="transmembrane region" description="Helical" evidence="1">
    <location>
        <begin position="136"/>
        <end position="157"/>
    </location>
</feature>
<dbReference type="EMBL" id="FNIG01000001">
    <property type="protein sequence ID" value="SDM87102.1"/>
    <property type="molecule type" value="Genomic_DNA"/>
</dbReference>
<reference evidence="2 3" key="1">
    <citation type="submission" date="2016-10" db="EMBL/GenBank/DDBJ databases">
        <authorList>
            <person name="de Groot N.N."/>
        </authorList>
    </citation>
    <scope>NUCLEOTIDE SEQUENCE [LARGE SCALE GENOMIC DNA]</scope>
    <source>
        <strain evidence="2 3">CGMCC 1.3442</strain>
    </source>
</reference>
<accession>A0A1G9WRA2</accession>
<gene>
    <name evidence="2" type="ORF">SAMN05216498_0861</name>
</gene>
<evidence type="ECO:0000256" key="1">
    <source>
        <dbReference type="SAM" id="Phobius"/>
    </source>
</evidence>
<keyword evidence="1" id="KW-1133">Transmembrane helix</keyword>
<keyword evidence="1" id="KW-0472">Membrane</keyword>
<dbReference type="STRING" id="237069.SAMN05216498_0861"/>
<organism evidence="2 3">
    <name type="scientific">Tenuibacillus multivorans</name>
    <dbReference type="NCBI Taxonomy" id="237069"/>
    <lineage>
        <taxon>Bacteria</taxon>
        <taxon>Bacillati</taxon>
        <taxon>Bacillota</taxon>
        <taxon>Bacilli</taxon>
        <taxon>Bacillales</taxon>
        <taxon>Bacillaceae</taxon>
        <taxon>Tenuibacillus</taxon>
    </lineage>
</organism>
<proteinExistence type="predicted"/>
<keyword evidence="1" id="KW-0812">Transmembrane</keyword>
<feature type="transmembrane region" description="Helical" evidence="1">
    <location>
        <begin position="82"/>
        <end position="104"/>
    </location>
</feature>
<dbReference type="Pfam" id="PF22564">
    <property type="entry name" value="HAAS"/>
    <property type="match status" value="1"/>
</dbReference>
<keyword evidence="3" id="KW-1185">Reference proteome</keyword>
<name>A0A1G9WRA2_9BACI</name>
<dbReference type="RefSeq" id="WP_093855362.1">
    <property type="nucleotide sequence ID" value="NZ_BJVZ01000018.1"/>
</dbReference>